<keyword evidence="2" id="KW-0472">Membrane</keyword>
<dbReference type="InterPro" id="IPR036259">
    <property type="entry name" value="MFS_trans_sf"/>
</dbReference>
<feature type="domain" description="Major facilitator superfamily (MFS) profile" evidence="3">
    <location>
        <begin position="318"/>
        <end position="535"/>
    </location>
</feature>
<dbReference type="GeneID" id="108560387"/>
<dbReference type="PANTHER" id="PTHR11360:SF237">
    <property type="entry name" value="MONOCARBOXYLATE TRANSPORTER 12-B-LIKE PROTEIN"/>
    <property type="match status" value="1"/>
</dbReference>
<feature type="transmembrane region" description="Helical" evidence="2">
    <location>
        <begin position="12"/>
        <end position="34"/>
    </location>
</feature>
<keyword evidence="4" id="KW-1185">Reference proteome</keyword>
<gene>
    <name evidence="5" type="primary">LOC108560387</name>
</gene>
<proteinExistence type="predicted"/>
<feature type="transmembrane region" description="Helical" evidence="2">
    <location>
        <begin position="142"/>
        <end position="161"/>
    </location>
</feature>
<dbReference type="InterPro" id="IPR011701">
    <property type="entry name" value="MFS"/>
</dbReference>
<evidence type="ECO:0000256" key="2">
    <source>
        <dbReference type="SAM" id="Phobius"/>
    </source>
</evidence>
<feature type="transmembrane region" description="Helical" evidence="2">
    <location>
        <begin position="108"/>
        <end position="130"/>
    </location>
</feature>
<accession>A0ABM1MFQ6</accession>
<feature type="transmembrane region" description="Helical" evidence="2">
    <location>
        <begin position="54"/>
        <end position="72"/>
    </location>
</feature>
<dbReference type="RefSeq" id="XP_017773406.1">
    <property type="nucleotide sequence ID" value="XM_017917917.1"/>
</dbReference>
<sequence length="535" mass="59501">MSPRKKTVPPDGGWGWVIVLAYALNHLIMIPIMQNFGLIFKDTFAAMKFSATDGSIIINMNAAVSMFTGLINGPMLKYFGYRKVSFAGALFTTVGVILTSYARSFTAFLFTYGFITSLGMGMGMGSYPFALNLYFLKNRSKAAGIAMTITGLGPVVMPLLISFLIDIYGVTGAVLIIGSISAHSFIAACLLQPVKWHSRKEDIDEENGDATKEEGEVLIEEGKSCGLYDKNNPVMQSIISIDHDTEVQAIYGFDTPLNGSVMSLNQGVKQRRYSFVSYKSVIEGKAPFARSESEIKEEKIEDVNKENEVAPEKKKKVGFFKRILTTIVNIFDLTLLKDPIYVNIMLGMSLAVFAEINFSLLTPFILDDFHLTTYQIAIFLSTLSTADIIFRFIAPFIGDFLNKPARIMYMVSLLLLIATRFTLVFFESFYELLGVAIALGIAKGIRTVYWTLVIPNYVPIERLANAAGLQMVVNGLFIMAGGPVLGLIRDITGSYKRCIYVINIVTCMTLIMWTTELLYMRYKPKKNVEKPLRAT</sequence>
<dbReference type="PROSITE" id="PS50850">
    <property type="entry name" value="MFS"/>
    <property type="match status" value="1"/>
</dbReference>
<feature type="transmembrane region" description="Helical" evidence="2">
    <location>
        <begin position="167"/>
        <end position="191"/>
    </location>
</feature>
<reference evidence="5" key="1">
    <citation type="submission" date="2025-08" db="UniProtKB">
        <authorList>
            <consortium name="RefSeq"/>
        </authorList>
    </citation>
    <scope>IDENTIFICATION</scope>
    <source>
        <tissue evidence="5">Whole Larva</tissue>
    </source>
</reference>
<dbReference type="Proteomes" id="UP000695000">
    <property type="component" value="Unplaced"/>
</dbReference>
<name>A0ABM1MFQ6_NICVS</name>
<dbReference type="Gene3D" id="1.20.1250.20">
    <property type="entry name" value="MFS general substrate transporter like domains"/>
    <property type="match status" value="2"/>
</dbReference>
<evidence type="ECO:0000256" key="1">
    <source>
        <dbReference type="ARBA" id="ARBA00004141"/>
    </source>
</evidence>
<keyword evidence="2" id="KW-0812">Transmembrane</keyword>
<dbReference type="PANTHER" id="PTHR11360">
    <property type="entry name" value="MONOCARBOXYLATE TRANSPORTER"/>
    <property type="match status" value="1"/>
</dbReference>
<organism evidence="4 5">
    <name type="scientific">Nicrophorus vespilloides</name>
    <name type="common">Boreal carrion beetle</name>
    <dbReference type="NCBI Taxonomy" id="110193"/>
    <lineage>
        <taxon>Eukaryota</taxon>
        <taxon>Metazoa</taxon>
        <taxon>Ecdysozoa</taxon>
        <taxon>Arthropoda</taxon>
        <taxon>Hexapoda</taxon>
        <taxon>Insecta</taxon>
        <taxon>Pterygota</taxon>
        <taxon>Neoptera</taxon>
        <taxon>Endopterygota</taxon>
        <taxon>Coleoptera</taxon>
        <taxon>Polyphaga</taxon>
        <taxon>Staphyliniformia</taxon>
        <taxon>Silphidae</taxon>
        <taxon>Nicrophorinae</taxon>
        <taxon>Nicrophorus</taxon>
    </lineage>
</organism>
<comment type="subcellular location">
    <subcellularLocation>
        <location evidence="1">Membrane</location>
        <topology evidence="1">Multi-pass membrane protein</topology>
    </subcellularLocation>
</comment>
<feature type="transmembrane region" description="Helical" evidence="2">
    <location>
        <begin position="340"/>
        <end position="366"/>
    </location>
</feature>
<feature type="transmembrane region" description="Helical" evidence="2">
    <location>
        <begin position="84"/>
        <end position="102"/>
    </location>
</feature>
<evidence type="ECO:0000313" key="5">
    <source>
        <dbReference type="RefSeq" id="XP_017773406.1"/>
    </source>
</evidence>
<dbReference type="InterPro" id="IPR050327">
    <property type="entry name" value="Proton-linked_MCT"/>
</dbReference>
<dbReference type="InterPro" id="IPR020846">
    <property type="entry name" value="MFS_dom"/>
</dbReference>
<dbReference type="Pfam" id="PF07690">
    <property type="entry name" value="MFS_1"/>
    <property type="match status" value="2"/>
</dbReference>
<feature type="transmembrane region" description="Helical" evidence="2">
    <location>
        <begin position="432"/>
        <end position="454"/>
    </location>
</feature>
<feature type="transmembrane region" description="Helical" evidence="2">
    <location>
        <begin position="466"/>
        <end position="488"/>
    </location>
</feature>
<protein>
    <submittedName>
        <fullName evidence="5">Monocarboxylate transporter 7-like</fullName>
    </submittedName>
</protein>
<keyword evidence="2" id="KW-1133">Transmembrane helix</keyword>
<feature type="transmembrane region" description="Helical" evidence="2">
    <location>
        <begin position="500"/>
        <end position="520"/>
    </location>
</feature>
<feature type="transmembrane region" description="Helical" evidence="2">
    <location>
        <begin position="372"/>
        <end position="394"/>
    </location>
</feature>
<evidence type="ECO:0000259" key="3">
    <source>
        <dbReference type="PROSITE" id="PS50850"/>
    </source>
</evidence>
<evidence type="ECO:0000313" key="4">
    <source>
        <dbReference type="Proteomes" id="UP000695000"/>
    </source>
</evidence>
<dbReference type="SUPFAM" id="SSF103473">
    <property type="entry name" value="MFS general substrate transporter"/>
    <property type="match status" value="1"/>
</dbReference>
<feature type="transmembrane region" description="Helical" evidence="2">
    <location>
        <begin position="406"/>
        <end position="426"/>
    </location>
</feature>